<dbReference type="AlphaFoldDB" id="A0AAV4Y7T8"/>
<accession>A0AAV4Y7T8</accession>
<dbReference type="EMBL" id="BPLR01001412">
    <property type="protein sequence ID" value="GIZ02199.1"/>
    <property type="molecule type" value="Genomic_DNA"/>
</dbReference>
<evidence type="ECO:0000313" key="1">
    <source>
        <dbReference type="EMBL" id="GIZ02199.1"/>
    </source>
</evidence>
<name>A0AAV4Y7T8_CAEEX</name>
<keyword evidence="2" id="KW-1185">Reference proteome</keyword>
<gene>
    <name evidence="1" type="ORF">CEXT_144331</name>
</gene>
<dbReference type="Proteomes" id="UP001054945">
    <property type="component" value="Unassembled WGS sequence"/>
</dbReference>
<comment type="caution">
    <text evidence="1">The sequence shown here is derived from an EMBL/GenBank/DDBJ whole genome shotgun (WGS) entry which is preliminary data.</text>
</comment>
<protein>
    <submittedName>
        <fullName evidence="1">Uncharacterized protein</fullName>
    </submittedName>
</protein>
<sequence>MAEDGTVKKTIHRAILSANMEMGSVKRDFGNRLCSPMPILKELVKVGKGGEKWINAQQMAEDGTVKKTIHRAILSANMERGSV</sequence>
<evidence type="ECO:0000313" key="2">
    <source>
        <dbReference type="Proteomes" id="UP001054945"/>
    </source>
</evidence>
<proteinExistence type="predicted"/>
<reference evidence="1 2" key="1">
    <citation type="submission" date="2021-06" db="EMBL/GenBank/DDBJ databases">
        <title>Caerostris extrusa draft genome.</title>
        <authorList>
            <person name="Kono N."/>
            <person name="Arakawa K."/>
        </authorList>
    </citation>
    <scope>NUCLEOTIDE SEQUENCE [LARGE SCALE GENOMIC DNA]</scope>
</reference>
<organism evidence="1 2">
    <name type="scientific">Caerostris extrusa</name>
    <name type="common">Bark spider</name>
    <name type="synonym">Caerostris bankana</name>
    <dbReference type="NCBI Taxonomy" id="172846"/>
    <lineage>
        <taxon>Eukaryota</taxon>
        <taxon>Metazoa</taxon>
        <taxon>Ecdysozoa</taxon>
        <taxon>Arthropoda</taxon>
        <taxon>Chelicerata</taxon>
        <taxon>Arachnida</taxon>
        <taxon>Araneae</taxon>
        <taxon>Araneomorphae</taxon>
        <taxon>Entelegynae</taxon>
        <taxon>Araneoidea</taxon>
        <taxon>Araneidae</taxon>
        <taxon>Caerostris</taxon>
    </lineage>
</organism>